<dbReference type="SUPFAM" id="SSF103491">
    <property type="entry name" value="Preprotein translocase SecY subunit"/>
    <property type="match status" value="1"/>
</dbReference>
<gene>
    <name evidence="12" type="primary">secY</name>
    <name evidence="12" type="ORF">ENM78_03920</name>
</gene>
<evidence type="ECO:0000313" key="12">
    <source>
        <dbReference type="EMBL" id="HHQ80583.1"/>
    </source>
</evidence>
<dbReference type="PIRSF" id="PIRSF004557">
    <property type="entry name" value="SecY"/>
    <property type="match status" value="1"/>
</dbReference>
<dbReference type="PROSITE" id="PS00755">
    <property type="entry name" value="SECY_1"/>
    <property type="match status" value="1"/>
</dbReference>
<proteinExistence type="inferred from homology"/>
<evidence type="ECO:0000256" key="3">
    <source>
        <dbReference type="ARBA" id="ARBA00022448"/>
    </source>
</evidence>
<reference evidence="12" key="1">
    <citation type="journal article" date="2020" name="mSystems">
        <title>Genome- and Community-Level Interaction Insights into Carbon Utilization and Element Cycling Functions of Hydrothermarchaeota in Hydrothermal Sediment.</title>
        <authorList>
            <person name="Zhou Z."/>
            <person name="Liu Y."/>
            <person name="Xu W."/>
            <person name="Pan J."/>
            <person name="Luo Z.H."/>
            <person name="Li M."/>
        </authorList>
    </citation>
    <scope>NUCLEOTIDE SEQUENCE [LARGE SCALE GENOMIC DNA]</scope>
    <source>
        <strain evidence="12">SpSt-1116</strain>
    </source>
</reference>
<protein>
    <submittedName>
        <fullName evidence="12">Preprotein translocase subunit SecY</fullName>
    </submittedName>
</protein>
<evidence type="ECO:0000256" key="1">
    <source>
        <dbReference type="ARBA" id="ARBA00004127"/>
    </source>
</evidence>
<evidence type="ECO:0000256" key="5">
    <source>
        <dbReference type="ARBA" id="ARBA00022927"/>
    </source>
</evidence>
<feature type="transmembrane region" description="Helical" evidence="10">
    <location>
        <begin position="421"/>
        <end position="440"/>
    </location>
</feature>
<evidence type="ECO:0000256" key="6">
    <source>
        <dbReference type="ARBA" id="ARBA00022989"/>
    </source>
</evidence>
<feature type="transmembrane region" description="Helical" evidence="10">
    <location>
        <begin position="177"/>
        <end position="197"/>
    </location>
</feature>
<keyword evidence="5" id="KW-0653">Protein transport</keyword>
<dbReference type="PANTHER" id="PTHR10906">
    <property type="entry name" value="SECY/SEC61-ALPHA FAMILY MEMBER"/>
    <property type="match status" value="1"/>
</dbReference>
<feature type="transmembrane region" description="Helical" evidence="10">
    <location>
        <begin position="26"/>
        <end position="44"/>
    </location>
</feature>
<accession>A0A7J3ZKK7</accession>
<keyword evidence="7" id="KW-0811">Translocation</keyword>
<keyword evidence="6 10" id="KW-1133">Transmembrane helix</keyword>
<feature type="transmembrane region" description="Helical" evidence="10">
    <location>
        <begin position="150"/>
        <end position="170"/>
    </location>
</feature>
<dbReference type="GO" id="GO:0016020">
    <property type="term" value="C:membrane"/>
    <property type="evidence" value="ECO:0007669"/>
    <property type="project" value="InterPro"/>
</dbReference>
<dbReference type="InterPro" id="IPR030659">
    <property type="entry name" value="SecY_CS"/>
</dbReference>
<keyword evidence="4 10" id="KW-0812">Transmembrane</keyword>
<evidence type="ECO:0000256" key="7">
    <source>
        <dbReference type="ARBA" id="ARBA00023010"/>
    </source>
</evidence>
<comment type="similarity">
    <text evidence="2 9">Belongs to the SecY/SEC61-alpha family.</text>
</comment>
<feature type="transmembrane region" description="Helical" evidence="10">
    <location>
        <begin position="238"/>
        <end position="256"/>
    </location>
</feature>
<sequence length="462" mass="51165">MSVIDFLARISYMLPSVEKPARRLSLYRRLAVTGLVLVLYLIMADTPLYGVKVEQQSEILLLNIIFAANAGTLMELGIGPIVTAGLILQILVGSKIINMDLSNPEDRKRFTAAQKTLALLFGVLEATMYVLASRYWPYVGNPITGSEAPWSIRLAVIAQLTFATYLVLVYDEMLQKGWGIGSAISLFILAGVARTMFWDLLGYTPEYREHVGLIPRLVQSIRDGNISSIVVREGLPDLVGLLATLASIVVLVYLQGTRVEIPITSQRFRGIRSRVPLNFIYVTNIPILLVGIVVADIQLFRNAVASLGRQESLSYKILDTLSYYLSPPRGLAMSMEDPVKLVVFVTSWVTLAVIFGYMWVEIAGLNPRKQAENLIRGGLDIPGVRRNPKTIERLLARYIYPLTLLSSLLVAIIAITADIFGAYGSGTGILLSVGIIQQYYSIIVRERALEAYPLLRRLVGEE</sequence>
<feature type="transmembrane region" description="Helical" evidence="10">
    <location>
        <begin position="117"/>
        <end position="138"/>
    </location>
</feature>
<dbReference type="Pfam" id="PF00344">
    <property type="entry name" value="SecY"/>
    <property type="match status" value="1"/>
</dbReference>
<name>A0A7J3ZKK7_9CREN</name>
<dbReference type="GO" id="GO:0012505">
    <property type="term" value="C:endomembrane system"/>
    <property type="evidence" value="ECO:0007669"/>
    <property type="project" value="UniProtKB-SubCell"/>
</dbReference>
<evidence type="ECO:0000256" key="9">
    <source>
        <dbReference type="RuleBase" id="RU004349"/>
    </source>
</evidence>
<evidence type="ECO:0000259" key="11">
    <source>
        <dbReference type="Pfam" id="PF10559"/>
    </source>
</evidence>
<comment type="subcellular location">
    <subcellularLocation>
        <location evidence="1">Endomembrane system</location>
        <topology evidence="1">Multi-pass membrane protein</topology>
    </subcellularLocation>
</comment>
<dbReference type="InterPro" id="IPR023201">
    <property type="entry name" value="SecY_dom_sf"/>
</dbReference>
<dbReference type="Gene3D" id="1.10.3370.10">
    <property type="entry name" value="SecY subunit domain"/>
    <property type="match status" value="1"/>
</dbReference>
<comment type="caution">
    <text evidence="12">The sequence shown here is derived from an EMBL/GenBank/DDBJ whole genome shotgun (WGS) entry which is preliminary data.</text>
</comment>
<dbReference type="EMBL" id="DRZC01000056">
    <property type="protein sequence ID" value="HHQ80583.1"/>
    <property type="molecule type" value="Genomic_DNA"/>
</dbReference>
<dbReference type="AlphaFoldDB" id="A0A7J3ZKK7"/>
<dbReference type="InterPro" id="IPR019561">
    <property type="entry name" value="Translocon_Sec61/SecY_plug_dom"/>
</dbReference>
<dbReference type="InterPro" id="IPR002208">
    <property type="entry name" value="SecY/SEC61-alpha"/>
</dbReference>
<evidence type="ECO:0000256" key="10">
    <source>
        <dbReference type="SAM" id="Phobius"/>
    </source>
</evidence>
<keyword evidence="3" id="KW-0813">Transport</keyword>
<evidence type="ECO:0000256" key="2">
    <source>
        <dbReference type="ARBA" id="ARBA00005751"/>
    </source>
</evidence>
<dbReference type="GO" id="GO:0015031">
    <property type="term" value="P:protein transport"/>
    <property type="evidence" value="ECO:0007669"/>
    <property type="project" value="UniProtKB-KW"/>
</dbReference>
<evidence type="ECO:0000256" key="4">
    <source>
        <dbReference type="ARBA" id="ARBA00022692"/>
    </source>
</evidence>
<feature type="transmembrane region" description="Helical" evidence="10">
    <location>
        <begin position="277"/>
        <end position="300"/>
    </location>
</feature>
<feature type="transmembrane region" description="Helical" evidence="10">
    <location>
        <begin position="64"/>
        <end position="92"/>
    </location>
</feature>
<feature type="transmembrane region" description="Helical" evidence="10">
    <location>
        <begin position="341"/>
        <end position="360"/>
    </location>
</feature>
<feature type="transmembrane region" description="Helical" evidence="10">
    <location>
        <begin position="395"/>
        <end position="415"/>
    </location>
</feature>
<keyword evidence="8 10" id="KW-0472">Membrane</keyword>
<organism evidence="12">
    <name type="scientific">Fervidicoccus fontis</name>
    <dbReference type="NCBI Taxonomy" id="683846"/>
    <lineage>
        <taxon>Archaea</taxon>
        <taxon>Thermoproteota</taxon>
        <taxon>Thermoprotei</taxon>
        <taxon>Fervidicoccales</taxon>
        <taxon>Fervidicoccaceae</taxon>
        <taxon>Fervidicoccus</taxon>
    </lineage>
</organism>
<evidence type="ECO:0000256" key="8">
    <source>
        <dbReference type="ARBA" id="ARBA00023136"/>
    </source>
</evidence>
<dbReference type="Pfam" id="PF10559">
    <property type="entry name" value="Plug_translocon"/>
    <property type="match status" value="1"/>
</dbReference>
<dbReference type="NCBIfam" id="NF006341">
    <property type="entry name" value="PRK08568.1-5"/>
    <property type="match status" value="1"/>
</dbReference>
<feature type="domain" description="Translocon Sec61/SecY plug" evidence="11">
    <location>
        <begin position="38"/>
        <end position="71"/>
    </location>
</feature>